<dbReference type="Proteomes" id="UP001596447">
    <property type="component" value="Unassembled WGS sequence"/>
</dbReference>
<dbReference type="EMBL" id="JBHTAR010000011">
    <property type="protein sequence ID" value="MFC7201504.1"/>
    <property type="molecule type" value="Genomic_DNA"/>
</dbReference>
<keyword evidence="1" id="KW-0812">Transmembrane</keyword>
<keyword evidence="1" id="KW-1133">Transmembrane helix</keyword>
<gene>
    <name evidence="2" type="ORF">ACFQJ9_19195</name>
</gene>
<evidence type="ECO:0000256" key="1">
    <source>
        <dbReference type="SAM" id="Phobius"/>
    </source>
</evidence>
<accession>A0ABD5Z8C9</accession>
<keyword evidence="1" id="KW-0472">Membrane</keyword>
<feature type="transmembrane region" description="Helical" evidence="1">
    <location>
        <begin position="49"/>
        <end position="73"/>
    </location>
</feature>
<dbReference type="RefSeq" id="WP_279528248.1">
    <property type="nucleotide sequence ID" value="NZ_CP122312.1"/>
</dbReference>
<keyword evidence="3" id="KW-1185">Reference proteome</keyword>
<proteinExistence type="predicted"/>
<comment type="caution">
    <text evidence="2">The sequence shown here is derived from an EMBL/GenBank/DDBJ whole genome shotgun (WGS) entry which is preliminary data.</text>
</comment>
<sequence length="121" mass="12158">MIPHGAPIDEFTRFAVGLLVGGAAISVGANRLARPLGYDHAVLTALLGAAAWALLAPVPLIGTVLALAAWVGVIRWRYPVGWARAAGIGLLAWAAATLALAALALLGVDASFPSVGTGQLG</sequence>
<feature type="transmembrane region" description="Helical" evidence="1">
    <location>
        <begin position="85"/>
        <end position="108"/>
    </location>
</feature>
<reference evidence="2 3" key="1">
    <citation type="journal article" date="2019" name="Int. J. Syst. Evol. Microbiol.">
        <title>The Global Catalogue of Microorganisms (GCM) 10K type strain sequencing project: providing services to taxonomists for standard genome sequencing and annotation.</title>
        <authorList>
            <consortium name="The Broad Institute Genomics Platform"/>
            <consortium name="The Broad Institute Genome Sequencing Center for Infectious Disease"/>
            <person name="Wu L."/>
            <person name="Ma J."/>
        </authorList>
    </citation>
    <scope>NUCLEOTIDE SEQUENCE [LARGE SCALE GENOMIC DNA]</scope>
    <source>
        <strain evidence="2 3">XZGYJ-43</strain>
    </source>
</reference>
<feature type="transmembrane region" description="Helical" evidence="1">
    <location>
        <begin position="12"/>
        <end position="29"/>
    </location>
</feature>
<organism evidence="2 3">
    <name type="scientific">Halospeciosus flavus</name>
    <dbReference type="NCBI Taxonomy" id="3032283"/>
    <lineage>
        <taxon>Archaea</taxon>
        <taxon>Methanobacteriati</taxon>
        <taxon>Methanobacteriota</taxon>
        <taxon>Stenosarchaea group</taxon>
        <taxon>Halobacteria</taxon>
        <taxon>Halobacteriales</taxon>
        <taxon>Halobacteriaceae</taxon>
        <taxon>Halospeciosus</taxon>
    </lineage>
</organism>
<protein>
    <submittedName>
        <fullName evidence="2">Uncharacterized protein</fullName>
    </submittedName>
</protein>
<dbReference type="AlphaFoldDB" id="A0ABD5Z8C9"/>
<name>A0ABD5Z8C9_9EURY</name>
<evidence type="ECO:0000313" key="2">
    <source>
        <dbReference type="EMBL" id="MFC7201504.1"/>
    </source>
</evidence>
<evidence type="ECO:0000313" key="3">
    <source>
        <dbReference type="Proteomes" id="UP001596447"/>
    </source>
</evidence>